<feature type="transmembrane region" description="Helical" evidence="1">
    <location>
        <begin position="182"/>
        <end position="203"/>
    </location>
</feature>
<keyword evidence="1" id="KW-0812">Transmembrane</keyword>
<feature type="non-terminal residue" evidence="2">
    <location>
        <position position="268"/>
    </location>
</feature>
<name>X1QBX5_9ZZZZ</name>
<protein>
    <submittedName>
        <fullName evidence="2">Uncharacterized protein</fullName>
    </submittedName>
</protein>
<evidence type="ECO:0000256" key="1">
    <source>
        <dbReference type="SAM" id="Phobius"/>
    </source>
</evidence>
<keyword evidence="1" id="KW-1133">Transmembrane helix</keyword>
<proteinExistence type="predicted"/>
<reference evidence="2" key="1">
    <citation type="journal article" date="2014" name="Front. Microbiol.">
        <title>High frequency of phylogenetically diverse reductive dehalogenase-homologous genes in deep subseafloor sedimentary metagenomes.</title>
        <authorList>
            <person name="Kawai M."/>
            <person name="Futagami T."/>
            <person name="Toyoda A."/>
            <person name="Takaki Y."/>
            <person name="Nishi S."/>
            <person name="Hori S."/>
            <person name="Arai W."/>
            <person name="Tsubouchi T."/>
            <person name="Morono Y."/>
            <person name="Uchiyama I."/>
            <person name="Ito T."/>
            <person name="Fujiyama A."/>
            <person name="Inagaki F."/>
            <person name="Takami H."/>
        </authorList>
    </citation>
    <scope>NUCLEOTIDE SEQUENCE</scope>
    <source>
        <strain evidence="2">Expedition CK06-06</strain>
    </source>
</reference>
<accession>X1QBX5</accession>
<dbReference type="AlphaFoldDB" id="X1QBX5"/>
<comment type="caution">
    <text evidence="2">The sequence shown here is derived from an EMBL/GenBank/DDBJ whole genome shotgun (WGS) entry which is preliminary data.</text>
</comment>
<gene>
    <name evidence="2" type="ORF">S06H3_38957</name>
</gene>
<organism evidence="2">
    <name type="scientific">marine sediment metagenome</name>
    <dbReference type="NCBI Taxonomy" id="412755"/>
    <lineage>
        <taxon>unclassified sequences</taxon>
        <taxon>metagenomes</taxon>
        <taxon>ecological metagenomes</taxon>
    </lineage>
</organism>
<dbReference type="EMBL" id="BARV01023790">
    <property type="protein sequence ID" value="GAI40789.1"/>
    <property type="molecule type" value="Genomic_DNA"/>
</dbReference>
<keyword evidence="1" id="KW-0472">Membrane</keyword>
<feature type="non-terminal residue" evidence="2">
    <location>
        <position position="1"/>
    </location>
</feature>
<evidence type="ECO:0000313" key="2">
    <source>
        <dbReference type="EMBL" id="GAI40789.1"/>
    </source>
</evidence>
<sequence length="268" mass="29614">YRTLHLAGLEPYIMDLAPLALCRTLDEPWAIIISVKLDHLDIIVMADRLPQLIRRLSLPGEALSLSERLPTITEEVDRTIAFYNSSHKEKPLDSAVPMFVCGDLAQAPESWQSLAGRLECPVSILPSPVESPEGFDPSEFMVNIGLALKELLPEKGEASFSLVNFNALPEVYLPKAVRLSSILAPVGIIIGIGLLLYMGFLVYNKIAYTDVLRSQLAPIESSIAQQHREIATLREQIKPVEAQIEPVEARTGIFNTTFTSLGKAREQV</sequence>